<keyword evidence="3" id="KW-0378">Hydrolase</keyword>
<comment type="catalytic activity">
    <reaction evidence="4">
        <text>3-O-[beta-D-GlcA-(1-&gt;3)-beta-D-Gal-(1-&gt;3)-beta-D-Gal-(1-&gt;4)-beta-D-2-O-P-Xyl]-L-seryl-[protein] + H2O = 3-O-(beta-D-GlcA-(1-&gt;3)-beta-D-Gal-(1-&gt;3)-beta-D-Gal-(1-&gt;4)-beta-D-Xyl)-L-seryl-[protein] + phosphate</text>
        <dbReference type="Rhea" id="RHEA:56512"/>
        <dbReference type="Rhea" id="RHEA-COMP:12573"/>
        <dbReference type="Rhea" id="RHEA-COMP:14559"/>
        <dbReference type="ChEBI" id="CHEBI:15377"/>
        <dbReference type="ChEBI" id="CHEBI:43474"/>
        <dbReference type="ChEBI" id="CHEBI:132093"/>
        <dbReference type="ChEBI" id="CHEBI:140495"/>
    </reaction>
</comment>
<dbReference type="PROSITE" id="PS00616">
    <property type="entry name" value="HIS_ACID_PHOSPHAT_1"/>
    <property type="match status" value="1"/>
</dbReference>
<dbReference type="InterPro" id="IPR000560">
    <property type="entry name" value="His_Pase_clade-2"/>
</dbReference>
<keyword evidence="7" id="KW-0812">Transmembrane</keyword>
<name>A0ABQ8JNN1_DERPT</name>
<evidence type="ECO:0000256" key="4">
    <source>
        <dbReference type="ARBA" id="ARBA00036311"/>
    </source>
</evidence>
<comment type="similarity">
    <text evidence="2">Belongs to the histidine acid phosphatase family.</text>
</comment>
<dbReference type="InterPro" id="IPR050645">
    <property type="entry name" value="Histidine_acid_phosphatase"/>
</dbReference>
<reference evidence="8 9" key="1">
    <citation type="journal article" date="2018" name="J. Allergy Clin. Immunol.">
        <title>High-quality assembly of Dermatophagoides pteronyssinus genome and transcriptome reveals a wide range of novel allergens.</title>
        <authorList>
            <person name="Liu X.Y."/>
            <person name="Yang K.Y."/>
            <person name="Wang M.Q."/>
            <person name="Kwok J.S."/>
            <person name="Zeng X."/>
            <person name="Yang Z."/>
            <person name="Xiao X.J."/>
            <person name="Lau C.P."/>
            <person name="Li Y."/>
            <person name="Huang Z.M."/>
            <person name="Ba J.G."/>
            <person name="Yim A.K."/>
            <person name="Ouyang C.Y."/>
            <person name="Ngai S.M."/>
            <person name="Chan T.F."/>
            <person name="Leung E.L."/>
            <person name="Liu L."/>
            <person name="Liu Z.G."/>
            <person name="Tsui S.K."/>
        </authorList>
    </citation>
    <scope>NUCLEOTIDE SEQUENCE [LARGE SCALE GENOMIC DNA]</scope>
    <source>
        <strain evidence="8">Derp</strain>
    </source>
</reference>
<evidence type="ECO:0000313" key="9">
    <source>
        <dbReference type="Proteomes" id="UP000887458"/>
    </source>
</evidence>
<comment type="caution">
    <text evidence="8">The sequence shown here is derived from an EMBL/GenBank/DDBJ whole genome shotgun (WGS) entry which is preliminary data.</text>
</comment>
<dbReference type="PROSITE" id="PS00778">
    <property type="entry name" value="HIS_ACID_PHOSPHAT_2"/>
    <property type="match status" value="1"/>
</dbReference>
<keyword evidence="9" id="KW-1185">Reference proteome</keyword>
<comment type="catalytic activity">
    <reaction evidence="1">
        <text>a phosphate monoester + H2O = an alcohol + phosphate</text>
        <dbReference type="Rhea" id="RHEA:15017"/>
        <dbReference type="ChEBI" id="CHEBI:15377"/>
        <dbReference type="ChEBI" id="CHEBI:30879"/>
        <dbReference type="ChEBI" id="CHEBI:43474"/>
        <dbReference type="ChEBI" id="CHEBI:67140"/>
        <dbReference type="EC" id="3.1.3.2"/>
    </reaction>
</comment>
<evidence type="ECO:0000256" key="7">
    <source>
        <dbReference type="SAM" id="Phobius"/>
    </source>
</evidence>
<dbReference type="Pfam" id="PF00328">
    <property type="entry name" value="His_Phos_2"/>
    <property type="match status" value="1"/>
</dbReference>
<evidence type="ECO:0000256" key="1">
    <source>
        <dbReference type="ARBA" id="ARBA00000032"/>
    </source>
</evidence>
<accession>A0ABQ8JNN1</accession>
<keyword evidence="7" id="KW-0472">Membrane</keyword>
<evidence type="ECO:0000256" key="3">
    <source>
        <dbReference type="ARBA" id="ARBA00022801"/>
    </source>
</evidence>
<sequence>MIIDKIIDFFVLLIMKLINIFSLFFYQIILHDLCSLASSSLSEKRKHLDRIIVVVRHGDRAPLFPFAFDRDRMNELWPNGYGYLTSEGRTRMYRIGQFLRRRYSYQFPGRYISPRDVYIRSSTIPRCLESSQLIAAGLSPPIGVWQWKSDIGELWQPVPIFTVQRWREALLNPSSNCELAFRLFERIRNSPVVKNYLLLHQEIIQNISCITHENLRDHREIREFVDNLVSSKHHGRRLPKWCTANVYNQLKEIFDISLRFDYTGEIEPELRRLRAGVLMNEIFKGLDPDIDPYRSRLSIYVTHDSQLLHLRDALGLDMNSVSLMFGSMLMFEYNKQEDSVHLYSANVPGPMDRITAEELKIPVCEKNLTRIPLGYLQTKYKHLFLDLDEFDRQCGNSNDGKQPMDPYL</sequence>
<feature type="transmembrane region" description="Helical" evidence="7">
    <location>
        <begin position="7"/>
        <end position="29"/>
    </location>
</feature>
<gene>
    <name evidence="8" type="ORF">DERP_008886</name>
</gene>
<evidence type="ECO:0000256" key="5">
    <source>
        <dbReference type="ARBA" id="ARBA00040357"/>
    </source>
</evidence>
<dbReference type="CDD" id="cd07061">
    <property type="entry name" value="HP_HAP_like"/>
    <property type="match status" value="1"/>
</dbReference>
<dbReference type="Gene3D" id="3.40.50.1240">
    <property type="entry name" value="Phosphoglycerate mutase-like"/>
    <property type="match status" value="1"/>
</dbReference>
<protein>
    <recommendedName>
        <fullName evidence="5">2-phosphoxylose phosphatase 1</fullName>
    </recommendedName>
    <alternativeName>
        <fullName evidence="6">Acid phosphatase-like protein 2</fullName>
    </alternativeName>
</protein>
<reference evidence="8 9" key="2">
    <citation type="journal article" date="2022" name="Mol. Biol. Evol.">
        <title>Comparative Genomics Reveals Insights into the Divergent Evolution of Astigmatic Mites and Household Pest Adaptations.</title>
        <authorList>
            <person name="Xiong Q."/>
            <person name="Wan A.T."/>
            <person name="Liu X."/>
            <person name="Fung C.S."/>
            <person name="Xiao X."/>
            <person name="Malainual N."/>
            <person name="Hou J."/>
            <person name="Wang L."/>
            <person name="Wang M."/>
            <person name="Yang K.Y."/>
            <person name="Cui Y."/>
            <person name="Leung E.L."/>
            <person name="Nong W."/>
            <person name="Shin S.K."/>
            <person name="Au S.W."/>
            <person name="Jeong K.Y."/>
            <person name="Chew F.T."/>
            <person name="Hui J.H."/>
            <person name="Leung T.F."/>
            <person name="Tungtrongchitr A."/>
            <person name="Zhong N."/>
            <person name="Liu Z."/>
            <person name="Tsui S.K."/>
        </authorList>
    </citation>
    <scope>NUCLEOTIDE SEQUENCE [LARGE SCALE GENOMIC DNA]</scope>
    <source>
        <strain evidence="8">Derp</strain>
    </source>
</reference>
<dbReference type="PANTHER" id="PTHR11567">
    <property type="entry name" value="ACID PHOSPHATASE-RELATED"/>
    <property type="match status" value="1"/>
</dbReference>
<dbReference type="EMBL" id="NJHN03000030">
    <property type="protein sequence ID" value="KAH9424038.1"/>
    <property type="molecule type" value="Genomic_DNA"/>
</dbReference>
<evidence type="ECO:0000313" key="8">
    <source>
        <dbReference type="EMBL" id="KAH9424038.1"/>
    </source>
</evidence>
<dbReference type="PANTHER" id="PTHR11567:SF110">
    <property type="entry name" value="2-PHOSPHOXYLOSE PHOSPHATASE 1"/>
    <property type="match status" value="1"/>
</dbReference>
<organism evidence="8 9">
    <name type="scientific">Dermatophagoides pteronyssinus</name>
    <name type="common">European house dust mite</name>
    <dbReference type="NCBI Taxonomy" id="6956"/>
    <lineage>
        <taxon>Eukaryota</taxon>
        <taxon>Metazoa</taxon>
        <taxon>Ecdysozoa</taxon>
        <taxon>Arthropoda</taxon>
        <taxon>Chelicerata</taxon>
        <taxon>Arachnida</taxon>
        <taxon>Acari</taxon>
        <taxon>Acariformes</taxon>
        <taxon>Sarcoptiformes</taxon>
        <taxon>Astigmata</taxon>
        <taxon>Psoroptidia</taxon>
        <taxon>Analgoidea</taxon>
        <taxon>Pyroglyphidae</taxon>
        <taxon>Dermatophagoidinae</taxon>
        <taxon>Dermatophagoides</taxon>
    </lineage>
</organism>
<evidence type="ECO:0000256" key="2">
    <source>
        <dbReference type="ARBA" id="ARBA00005375"/>
    </source>
</evidence>
<evidence type="ECO:0000256" key="6">
    <source>
        <dbReference type="ARBA" id="ARBA00041499"/>
    </source>
</evidence>
<dbReference type="SUPFAM" id="SSF53254">
    <property type="entry name" value="Phosphoglycerate mutase-like"/>
    <property type="match status" value="1"/>
</dbReference>
<proteinExistence type="inferred from homology"/>
<keyword evidence="7" id="KW-1133">Transmembrane helix</keyword>
<dbReference type="InterPro" id="IPR029033">
    <property type="entry name" value="His_PPase_superfam"/>
</dbReference>
<dbReference type="Proteomes" id="UP000887458">
    <property type="component" value="Unassembled WGS sequence"/>
</dbReference>
<dbReference type="InterPro" id="IPR033379">
    <property type="entry name" value="Acid_Pase_AS"/>
</dbReference>